<dbReference type="Proteomes" id="UP000327179">
    <property type="component" value="Chromosome"/>
</dbReference>
<evidence type="ECO:0000313" key="2">
    <source>
        <dbReference type="Proteomes" id="UP000327179"/>
    </source>
</evidence>
<dbReference type="AlphaFoldDB" id="A0A5J6QJC5"/>
<gene>
    <name evidence="1" type="ORF">FXN65_10895</name>
</gene>
<protein>
    <submittedName>
        <fullName evidence="1">Uncharacterized protein</fullName>
    </submittedName>
</protein>
<dbReference type="EMBL" id="CP043311">
    <property type="protein sequence ID" value="QEY62557.1"/>
    <property type="molecule type" value="Genomic_DNA"/>
</dbReference>
<accession>A0A5J6QJC5</accession>
<evidence type="ECO:0000313" key="1">
    <source>
        <dbReference type="EMBL" id="QEY62557.1"/>
    </source>
</evidence>
<keyword evidence="2" id="KW-1185">Reference proteome</keyword>
<proteinExistence type="predicted"/>
<organism evidence="1 2">
    <name type="scientific">Metapseudomonas lalkuanensis</name>
    <dbReference type="NCBI Taxonomy" id="2604832"/>
    <lineage>
        <taxon>Bacteria</taxon>
        <taxon>Pseudomonadati</taxon>
        <taxon>Pseudomonadota</taxon>
        <taxon>Gammaproteobacteria</taxon>
        <taxon>Pseudomonadales</taxon>
        <taxon>Pseudomonadaceae</taxon>
        <taxon>Metapseudomonas</taxon>
    </lineage>
</organism>
<dbReference type="KEGG" id="plal:FXN65_10895"/>
<name>A0A5J6QJC5_9GAMM</name>
<dbReference type="RefSeq" id="WP_151133212.1">
    <property type="nucleotide sequence ID" value="NZ_CP043311.1"/>
</dbReference>
<sequence length="173" mass="17368">MAGQGFLARVGGITKQILGIQVSAGAADAGKIPALDATGRFDLSMLPVGVGVQTKPVTASEALDAGNYVNLWDNAGTLNARKADNSNNRPADGFVLAAVANAATATVYPLDAPNTALSSLAVGIRYYLGTAGGVISTPLDAVAQAGTGKIDQCLGKSTSATEILTTDDGYVVL</sequence>
<reference evidence="1 2" key="1">
    <citation type="submission" date="2019-08" db="EMBL/GenBank/DDBJ databases">
        <title>Whole-genome Sequencing of e-waste polymer degrading bacterium Pseudomonas sp. strain PE08.</title>
        <authorList>
            <person name="Kirdat K."/>
            <person name="Debbarma P."/>
            <person name="Narawade N."/>
            <person name="Suyal D."/>
            <person name="Thorat V."/>
            <person name="Shouche Y."/>
            <person name="Goel R."/>
            <person name="Yadav A."/>
        </authorList>
    </citation>
    <scope>NUCLEOTIDE SEQUENCE [LARGE SCALE GENOMIC DNA]</scope>
    <source>
        <strain evidence="1 2">PE08</strain>
    </source>
</reference>